<dbReference type="AlphaFoldDB" id="A0A7C9LXI7"/>
<evidence type="ECO:0000313" key="2">
    <source>
        <dbReference type="Proteomes" id="UP000481964"/>
    </source>
</evidence>
<dbReference type="RefSeq" id="WP_012738945.1">
    <property type="nucleotide sequence ID" value="NZ_CABIXW010000034.1"/>
</dbReference>
<dbReference type="Proteomes" id="UP000481964">
    <property type="component" value="Unassembled WGS sequence"/>
</dbReference>
<protein>
    <submittedName>
        <fullName evidence="1">Uncharacterized protein</fullName>
    </submittedName>
</protein>
<dbReference type="GeneID" id="41355446"/>
<proteinExistence type="predicted"/>
<reference evidence="1 2" key="1">
    <citation type="journal article" date="2019" name="Nat. Med.">
        <title>A library of human gut bacterial isolates paired with longitudinal multiomics data enables mechanistic microbiome research.</title>
        <authorList>
            <person name="Poyet M."/>
            <person name="Groussin M."/>
            <person name="Gibbons S.M."/>
            <person name="Avila-Pacheco J."/>
            <person name="Jiang X."/>
            <person name="Kearney S.M."/>
            <person name="Perrotta A.R."/>
            <person name="Berdy B."/>
            <person name="Zhao S."/>
            <person name="Lieberman T.D."/>
            <person name="Swanson P.K."/>
            <person name="Smith M."/>
            <person name="Roesemann S."/>
            <person name="Alexander J.E."/>
            <person name="Rich S.A."/>
            <person name="Livny J."/>
            <person name="Vlamakis H."/>
            <person name="Clish C."/>
            <person name="Bullock K."/>
            <person name="Deik A."/>
            <person name="Scott J."/>
            <person name="Pierce K.A."/>
            <person name="Xavier R.J."/>
            <person name="Alm E.J."/>
        </authorList>
    </citation>
    <scope>NUCLEOTIDE SEQUENCE [LARGE SCALE GENOMIC DNA]</scope>
    <source>
        <strain evidence="1 2">BIOML-A1</strain>
    </source>
</reference>
<accession>A0A7C9LXI7</accession>
<gene>
    <name evidence="1" type="ORF">GKE48_09625</name>
</gene>
<name>A0A7C9LXI7_9FIRM</name>
<dbReference type="EMBL" id="WKRD01000007">
    <property type="protein sequence ID" value="MSC57695.1"/>
    <property type="molecule type" value="Genomic_DNA"/>
</dbReference>
<comment type="caution">
    <text evidence="1">The sequence shown here is derived from an EMBL/GenBank/DDBJ whole genome shotgun (WGS) entry which is preliminary data.</text>
</comment>
<sequence>MYLIKLTSQSALEVDGRITGTLDEHKKYFDYLKAGNGDKAYSILIDHLMMPLNVVKPEK</sequence>
<organism evidence="1 2">
    <name type="scientific">Lachnospira eligens</name>
    <dbReference type="NCBI Taxonomy" id="39485"/>
    <lineage>
        <taxon>Bacteria</taxon>
        <taxon>Bacillati</taxon>
        <taxon>Bacillota</taxon>
        <taxon>Clostridia</taxon>
        <taxon>Lachnospirales</taxon>
        <taxon>Lachnospiraceae</taxon>
        <taxon>Lachnospira</taxon>
    </lineage>
</organism>
<evidence type="ECO:0000313" key="1">
    <source>
        <dbReference type="EMBL" id="MSC57695.1"/>
    </source>
</evidence>